<dbReference type="EMBL" id="JAEEGB010000004">
    <property type="protein sequence ID" value="MBI6871650.1"/>
    <property type="molecule type" value="Genomic_DNA"/>
</dbReference>
<dbReference type="PANTHER" id="PTHR40072:SF1">
    <property type="entry name" value="MOLYBDOPTERIN-GUANINE DINUCLEOTIDE BIOSYNTHESIS ADAPTER PROTEIN"/>
    <property type="match status" value="1"/>
</dbReference>
<dbReference type="Gene3D" id="3.40.50.300">
    <property type="entry name" value="P-loop containing nucleotide triphosphate hydrolases"/>
    <property type="match status" value="1"/>
</dbReference>
<evidence type="ECO:0000259" key="1">
    <source>
        <dbReference type="Pfam" id="PF03205"/>
    </source>
</evidence>
<dbReference type="InterPro" id="IPR004435">
    <property type="entry name" value="MobB_dom"/>
</dbReference>
<comment type="caution">
    <text evidence="2">The sequence shown here is derived from an EMBL/GenBank/DDBJ whole genome shotgun (WGS) entry which is preliminary data.</text>
</comment>
<gene>
    <name evidence="2" type="primary">mobB</name>
    <name evidence="2" type="ORF">I6U51_02885</name>
</gene>
<dbReference type="RefSeq" id="WP_211141102.1">
    <property type="nucleotide sequence ID" value="NZ_JAEEGB010000004.1"/>
</dbReference>
<dbReference type="PANTHER" id="PTHR40072">
    <property type="entry name" value="MOLYBDOPTERIN-GUANINE DINUCLEOTIDE BIOSYNTHESIS ADAPTER PROTEIN-RELATED"/>
    <property type="match status" value="1"/>
</dbReference>
<dbReference type="SUPFAM" id="SSF52540">
    <property type="entry name" value="P-loop containing nucleoside triphosphate hydrolases"/>
    <property type="match status" value="1"/>
</dbReference>
<name>A0A934M282_9CLOT</name>
<protein>
    <submittedName>
        <fullName evidence="2">Molybdopterin-guanine dinucleotide biosynthesis protein B</fullName>
    </submittedName>
</protein>
<dbReference type="AlphaFoldDB" id="A0A934M282"/>
<dbReference type="InterPro" id="IPR027417">
    <property type="entry name" value="P-loop_NTPase"/>
</dbReference>
<keyword evidence="3" id="KW-1185">Reference proteome</keyword>
<organism evidence="2 3">
    <name type="scientific">Clostridium aciditolerans</name>
    <dbReference type="NCBI Taxonomy" id="339861"/>
    <lineage>
        <taxon>Bacteria</taxon>
        <taxon>Bacillati</taxon>
        <taxon>Bacillota</taxon>
        <taxon>Clostridia</taxon>
        <taxon>Eubacteriales</taxon>
        <taxon>Clostridiaceae</taxon>
        <taxon>Clostridium</taxon>
    </lineage>
</organism>
<proteinExistence type="predicted"/>
<dbReference type="Proteomes" id="UP000622687">
    <property type="component" value="Unassembled WGS sequence"/>
</dbReference>
<sequence>MEDSYLNKIPVISIVSTKSDTGKTTLIENIIKILKNKKYKVGAIKHDVHKFEIDYPGKDSYKLTEAGADKVVVSSDSKLAMIQRIETKRTIDELLWLFKDMDIIIIEGFKDNKFPKIEIHRKEVDSNLLCQNPKFDSSSFIAVASNEPLNINIPVLDINNPEEVCDFIERNILGGTAVD</sequence>
<reference evidence="2" key="1">
    <citation type="submission" date="2020-12" db="EMBL/GenBank/DDBJ databases">
        <title>Clostridium thailandense sp. nov., a novel acetogenic bacterium isolated from peat land soil in Thailand.</title>
        <authorList>
            <person name="Chaikitkaew S."/>
            <person name="Birkeland N.K."/>
        </authorList>
    </citation>
    <scope>NUCLEOTIDE SEQUENCE</scope>
    <source>
        <strain evidence="2">DSM 17425</strain>
    </source>
</reference>
<dbReference type="Pfam" id="PF03205">
    <property type="entry name" value="MobB"/>
    <property type="match status" value="1"/>
</dbReference>
<dbReference type="GO" id="GO:0005525">
    <property type="term" value="F:GTP binding"/>
    <property type="evidence" value="ECO:0007669"/>
    <property type="project" value="InterPro"/>
</dbReference>
<evidence type="ECO:0000313" key="2">
    <source>
        <dbReference type="EMBL" id="MBI6871650.1"/>
    </source>
</evidence>
<accession>A0A934M282</accession>
<dbReference type="NCBIfam" id="TIGR00176">
    <property type="entry name" value="mobB"/>
    <property type="match status" value="1"/>
</dbReference>
<evidence type="ECO:0000313" key="3">
    <source>
        <dbReference type="Proteomes" id="UP000622687"/>
    </source>
</evidence>
<dbReference type="InterPro" id="IPR052539">
    <property type="entry name" value="MGD_biosynthesis_adapter"/>
</dbReference>
<feature type="domain" description="Molybdopterin-guanine dinucleotide biosynthesis protein B (MobB)" evidence="1">
    <location>
        <begin position="12"/>
        <end position="145"/>
    </location>
</feature>
<dbReference type="GO" id="GO:0006777">
    <property type="term" value="P:Mo-molybdopterin cofactor biosynthetic process"/>
    <property type="evidence" value="ECO:0007669"/>
    <property type="project" value="InterPro"/>
</dbReference>
<dbReference type="CDD" id="cd03116">
    <property type="entry name" value="MobB"/>
    <property type="match status" value="1"/>
</dbReference>